<evidence type="ECO:0000259" key="3">
    <source>
        <dbReference type="PROSITE" id="PS50106"/>
    </source>
</evidence>
<dbReference type="Proteomes" id="UP000887540">
    <property type="component" value="Unplaced"/>
</dbReference>
<feature type="compositionally biased region" description="Polar residues" evidence="2">
    <location>
        <begin position="228"/>
        <end position="237"/>
    </location>
</feature>
<dbReference type="InterPro" id="IPR051971">
    <property type="entry name" value="E3_ubiquitin-PDZ_ligase"/>
</dbReference>
<protein>
    <submittedName>
        <fullName evidence="5">PDZ domain-containing protein</fullName>
    </submittedName>
</protein>
<evidence type="ECO:0000256" key="1">
    <source>
        <dbReference type="SAM" id="Coils"/>
    </source>
</evidence>
<sequence>MMAEPDLSRLLKDQAERIAKLEDHLNSLRRKFGKKERCLEEELEIMRSLMHEFLKTHSEEPKSQPVYEEVKMDEDDIYTKCVSTQTDPISSEEEVEDIEYAELNPETMEDLLLVERPIEYEEIVLKRSKSYRKLGLTLCYGGEGDTDTDIFISEIEKGSVADRSGRVRIGDQILQINGMPIHSRKDAISQFSKGAEEIILLVAREHNSAEDEEDDDDEDIEIECQGMSGPSGQNGPTLSPLPENDDGQLTENSALEKDSGLSRATDSEPDGTLPSQQYFSVQCQPRNSMPNEPKNFGKNQNEESLERELAYLHQEMENIRLECDRLINKRVSSERRAAQQVAQASNIMDMLNRFSTSNSPTHQNFRQQTPQLPYYPQRQPPPMPHFLTHKSSSQNQNLAYFHPNMHAPPSPMLQNNRKLIEETSSAYNTGGDSCRSTPMKGEYVPGNDAGTNTYNRPLPPPPKRPLHLTTTEKFINSPISPTSSEHPYHTIETPVSSAPTVQFRLPKYKIHVTTEPPPKPMQMPPPPTNKPEQKSKKQVEQQSLFKPGDIMYTSPDKLAETIALQQRLLRERMIQEVNLLKPSSSNSQNGCHKNGHGAKNQMATSKNMDSEQKYEWKVKRRPDGTRYITRRPLRNRMLKAREEQLKRERQAMSTDDDAGSELKVGKFWSREERKRHLERAKERKQRQQQMLMEKVKNPNEQIIMQLSHRKQMKKTGQQLFDKFTTIQEYLAHGTRDPSTRPIGGILSVTTV</sequence>
<organism evidence="4 5">
    <name type="scientific">Acrobeloides nanus</name>
    <dbReference type="NCBI Taxonomy" id="290746"/>
    <lineage>
        <taxon>Eukaryota</taxon>
        <taxon>Metazoa</taxon>
        <taxon>Ecdysozoa</taxon>
        <taxon>Nematoda</taxon>
        <taxon>Chromadorea</taxon>
        <taxon>Rhabditida</taxon>
        <taxon>Tylenchina</taxon>
        <taxon>Cephalobomorpha</taxon>
        <taxon>Cephaloboidea</taxon>
        <taxon>Cephalobidae</taxon>
        <taxon>Acrobeloides</taxon>
    </lineage>
</organism>
<reference evidence="5" key="1">
    <citation type="submission" date="2022-11" db="UniProtKB">
        <authorList>
            <consortium name="WormBaseParasite"/>
        </authorList>
    </citation>
    <scope>IDENTIFICATION</scope>
</reference>
<dbReference type="SMART" id="SM00228">
    <property type="entry name" value="PDZ"/>
    <property type="match status" value="1"/>
</dbReference>
<evidence type="ECO:0000313" key="4">
    <source>
        <dbReference type="Proteomes" id="UP000887540"/>
    </source>
</evidence>
<proteinExistence type="predicted"/>
<keyword evidence="1" id="KW-0175">Coiled coil</keyword>
<feature type="region of interest" description="Disordered" evidence="2">
    <location>
        <begin position="512"/>
        <end position="541"/>
    </location>
</feature>
<keyword evidence="4" id="KW-1185">Reference proteome</keyword>
<accession>A0A914CZV5</accession>
<dbReference type="CDD" id="cd06716">
    <property type="entry name" value="PDZ2-PDZRN4-like"/>
    <property type="match status" value="1"/>
</dbReference>
<feature type="compositionally biased region" description="Polar residues" evidence="2">
    <location>
        <begin position="582"/>
        <end position="591"/>
    </location>
</feature>
<feature type="domain" description="PDZ" evidence="3">
    <location>
        <begin position="122"/>
        <end position="206"/>
    </location>
</feature>
<dbReference type="PANTHER" id="PTHR15545:SF8">
    <property type="entry name" value="SLO-INTERACTING PROTEIN 1"/>
    <property type="match status" value="1"/>
</dbReference>
<dbReference type="InterPro" id="IPR001478">
    <property type="entry name" value="PDZ"/>
</dbReference>
<dbReference type="PROSITE" id="PS50106">
    <property type="entry name" value="PDZ"/>
    <property type="match status" value="1"/>
</dbReference>
<evidence type="ECO:0000256" key="2">
    <source>
        <dbReference type="SAM" id="MobiDB-lite"/>
    </source>
</evidence>
<feature type="coiled-coil region" evidence="1">
    <location>
        <begin position="302"/>
        <end position="336"/>
    </location>
</feature>
<dbReference type="Gene3D" id="2.30.42.10">
    <property type="match status" value="1"/>
</dbReference>
<name>A0A914CZV5_9BILA</name>
<feature type="compositionally biased region" description="Pro residues" evidence="2">
    <location>
        <begin position="515"/>
        <end position="529"/>
    </location>
</feature>
<dbReference type="WBParaSite" id="ACRNAN_scaffold1648.g28798.t1">
    <property type="protein sequence ID" value="ACRNAN_scaffold1648.g28798.t1"/>
    <property type="gene ID" value="ACRNAN_scaffold1648.g28798"/>
</dbReference>
<evidence type="ECO:0000313" key="5">
    <source>
        <dbReference type="WBParaSite" id="ACRNAN_scaffold1648.g28798.t1"/>
    </source>
</evidence>
<feature type="compositionally biased region" description="Acidic residues" evidence="2">
    <location>
        <begin position="210"/>
        <end position="222"/>
    </location>
</feature>
<feature type="coiled-coil region" evidence="1">
    <location>
        <begin position="635"/>
        <end position="697"/>
    </location>
</feature>
<feature type="region of interest" description="Disordered" evidence="2">
    <location>
        <begin position="204"/>
        <end position="275"/>
    </location>
</feature>
<dbReference type="SUPFAM" id="SSF50156">
    <property type="entry name" value="PDZ domain-like"/>
    <property type="match status" value="1"/>
</dbReference>
<dbReference type="PANTHER" id="PTHR15545">
    <property type="entry name" value="PDZ DOMAIN CONTAINING RING FINGER PROTEIN 3, 4"/>
    <property type="match status" value="1"/>
</dbReference>
<dbReference type="InterPro" id="IPR036034">
    <property type="entry name" value="PDZ_sf"/>
</dbReference>
<feature type="region of interest" description="Disordered" evidence="2">
    <location>
        <begin position="582"/>
        <end position="613"/>
    </location>
</feature>
<dbReference type="AlphaFoldDB" id="A0A914CZV5"/>
<dbReference type="Pfam" id="PF00595">
    <property type="entry name" value="PDZ"/>
    <property type="match status" value="1"/>
</dbReference>